<dbReference type="GO" id="GO:0000795">
    <property type="term" value="C:synaptonemal complex"/>
    <property type="evidence" value="ECO:0000318"/>
    <property type="project" value="GO_Central"/>
</dbReference>
<evidence type="ECO:0000259" key="7">
    <source>
        <dbReference type="PROSITE" id="PS50089"/>
    </source>
</evidence>
<evidence type="ECO:0000313" key="8">
    <source>
        <dbReference type="EnsemblMetazoa" id="XP_030831903"/>
    </source>
</evidence>
<dbReference type="AlphaFoldDB" id="A0A7M7N6A6"/>
<dbReference type="GO" id="GO:0019789">
    <property type="term" value="F:SUMO transferase activity"/>
    <property type="evidence" value="ECO:0000318"/>
    <property type="project" value="GO_Central"/>
</dbReference>
<organism evidence="8 9">
    <name type="scientific">Strongylocentrotus purpuratus</name>
    <name type="common">Purple sea urchin</name>
    <dbReference type="NCBI Taxonomy" id="7668"/>
    <lineage>
        <taxon>Eukaryota</taxon>
        <taxon>Metazoa</taxon>
        <taxon>Echinodermata</taxon>
        <taxon>Eleutherozoa</taxon>
        <taxon>Echinozoa</taxon>
        <taxon>Echinoidea</taxon>
        <taxon>Euechinoidea</taxon>
        <taxon>Echinacea</taxon>
        <taxon>Camarodonta</taxon>
        <taxon>Echinidea</taxon>
        <taxon>Strongylocentrotidae</taxon>
        <taxon>Strongylocentrotus</taxon>
    </lineage>
</organism>
<evidence type="ECO:0000256" key="5">
    <source>
        <dbReference type="PROSITE-ProRule" id="PRU00175"/>
    </source>
</evidence>
<dbReference type="GO" id="GO:0007129">
    <property type="term" value="P:homologous chromosome pairing at meiosis"/>
    <property type="evidence" value="ECO:0000318"/>
    <property type="project" value="GO_Central"/>
</dbReference>
<dbReference type="PANTHER" id="PTHR22663">
    <property type="entry name" value="RING FINGER PROTEIN NARYA-RELATED"/>
    <property type="match status" value="1"/>
</dbReference>
<dbReference type="Proteomes" id="UP000007110">
    <property type="component" value="Unassembled WGS sequence"/>
</dbReference>
<dbReference type="InterPro" id="IPR042123">
    <property type="entry name" value="Zip3/RNF212-like"/>
</dbReference>
<dbReference type="KEGG" id="spu:100891591"/>
<name>A0A7M7N6A6_STRPU</name>
<evidence type="ECO:0000256" key="1">
    <source>
        <dbReference type="ARBA" id="ARBA00022723"/>
    </source>
</evidence>
<keyword evidence="1" id="KW-0479">Metal-binding</keyword>
<dbReference type="GeneID" id="100891591"/>
<feature type="domain" description="RING-type" evidence="7">
    <location>
        <begin position="7"/>
        <end position="45"/>
    </location>
</feature>
<dbReference type="Gene3D" id="3.30.40.10">
    <property type="entry name" value="Zinc/RING finger domain, C3HC4 (zinc finger)"/>
    <property type="match status" value="1"/>
</dbReference>
<evidence type="ECO:0000313" key="9">
    <source>
        <dbReference type="Proteomes" id="UP000007110"/>
    </source>
</evidence>
<dbReference type="InterPro" id="IPR001841">
    <property type="entry name" value="Znf_RING"/>
</dbReference>
<accession>A0A7M7N6A6</accession>
<keyword evidence="9" id="KW-1185">Reference proteome</keyword>
<feature type="region of interest" description="Disordered" evidence="6">
    <location>
        <begin position="272"/>
        <end position="317"/>
    </location>
</feature>
<evidence type="ECO:0000256" key="2">
    <source>
        <dbReference type="ARBA" id="ARBA00022771"/>
    </source>
</evidence>
<dbReference type="PROSITE" id="PS50089">
    <property type="entry name" value="ZF_RING_2"/>
    <property type="match status" value="1"/>
</dbReference>
<reference evidence="9" key="1">
    <citation type="submission" date="2015-02" db="EMBL/GenBank/DDBJ databases">
        <title>Genome sequencing for Strongylocentrotus purpuratus.</title>
        <authorList>
            <person name="Murali S."/>
            <person name="Liu Y."/>
            <person name="Vee V."/>
            <person name="English A."/>
            <person name="Wang M."/>
            <person name="Skinner E."/>
            <person name="Han Y."/>
            <person name="Muzny D.M."/>
            <person name="Worley K.C."/>
            <person name="Gibbs R.A."/>
        </authorList>
    </citation>
    <scope>NUCLEOTIDE SEQUENCE</scope>
</reference>
<dbReference type="PANTHER" id="PTHR22663:SF17">
    <property type="entry name" value="RING FINGER PROTEIN NARYA-RELATED"/>
    <property type="match status" value="1"/>
</dbReference>
<keyword evidence="3" id="KW-0862">Zinc</keyword>
<feature type="compositionally biased region" description="Low complexity" evidence="6">
    <location>
        <begin position="253"/>
        <end position="264"/>
    </location>
</feature>
<dbReference type="CDD" id="cd16560">
    <property type="entry name" value="RING-HC_RNF212-like"/>
    <property type="match status" value="1"/>
</dbReference>
<dbReference type="Pfam" id="PF14634">
    <property type="entry name" value="zf-RING_5"/>
    <property type="match status" value="1"/>
</dbReference>
<protein>
    <recommendedName>
        <fullName evidence="7">RING-type domain-containing protein</fullName>
    </recommendedName>
</protein>
<feature type="compositionally biased region" description="Polar residues" evidence="6">
    <location>
        <begin position="163"/>
        <end position="181"/>
    </location>
</feature>
<dbReference type="InterPro" id="IPR017907">
    <property type="entry name" value="Znf_RING_CS"/>
</dbReference>
<dbReference type="InterPro" id="IPR013083">
    <property type="entry name" value="Znf_RING/FYVE/PHD"/>
</dbReference>
<dbReference type="SUPFAM" id="SSF57850">
    <property type="entry name" value="RING/U-box"/>
    <property type="match status" value="1"/>
</dbReference>
<dbReference type="GO" id="GO:0007131">
    <property type="term" value="P:reciprocal meiotic recombination"/>
    <property type="evidence" value="ECO:0007669"/>
    <property type="project" value="InterPro"/>
</dbReference>
<evidence type="ECO:0000256" key="3">
    <source>
        <dbReference type="ARBA" id="ARBA00022833"/>
    </source>
</evidence>
<keyword evidence="4" id="KW-0469">Meiosis</keyword>
<feature type="region of interest" description="Disordered" evidence="6">
    <location>
        <begin position="245"/>
        <end position="264"/>
    </location>
</feature>
<reference evidence="8" key="2">
    <citation type="submission" date="2021-01" db="UniProtKB">
        <authorList>
            <consortium name="EnsemblMetazoa"/>
        </authorList>
    </citation>
    <scope>IDENTIFICATION</scope>
</reference>
<sequence length="317" mass="34709">MTDWVHCNTCFRQPGSGPKFALTNCGHIFCGDCLEGSTKEKCKMCGNPCTSITLSAKMKPDVELYFTDPAEILKKHQKQLVMVLDFQKNHRQRLTGHRREVQSRHVSILESAKERMKEMECEVIRLKEENRKLRSLVSGSSGSNTSLKCSQRQLTPGRVLSRSPASSTSSIGRMVHQTPSPCKNRGSPFSRPSYPTTPTAMDVSKGSMQSPQVVTPGPARYCIRTPPSGGRMGTITPTSCATMMPTSSKMTAPSTPSFSPFSNSPTAYNPRSGYGTHDRRNTPGAGGDAIGRKQIQLNYTPHRRPPVLGMSISASQP</sequence>
<evidence type="ECO:0000256" key="6">
    <source>
        <dbReference type="SAM" id="MobiDB-lite"/>
    </source>
</evidence>
<dbReference type="RefSeq" id="XP_030831903.1">
    <property type="nucleotide sequence ID" value="XM_030976043.1"/>
</dbReference>
<feature type="compositionally biased region" description="Low complexity" evidence="6">
    <location>
        <begin position="135"/>
        <end position="150"/>
    </location>
</feature>
<dbReference type="OrthoDB" id="2535391at2759"/>
<dbReference type="PROSITE" id="PS00518">
    <property type="entry name" value="ZF_RING_1"/>
    <property type="match status" value="1"/>
</dbReference>
<dbReference type="EnsemblMetazoa" id="XM_030976043">
    <property type="protein sequence ID" value="XP_030831903"/>
    <property type="gene ID" value="LOC100891591"/>
</dbReference>
<feature type="region of interest" description="Disordered" evidence="6">
    <location>
        <begin position="135"/>
        <end position="217"/>
    </location>
</feature>
<dbReference type="GO" id="GO:0008270">
    <property type="term" value="F:zinc ion binding"/>
    <property type="evidence" value="ECO:0007669"/>
    <property type="project" value="UniProtKB-KW"/>
</dbReference>
<keyword evidence="2 5" id="KW-0863">Zinc-finger</keyword>
<proteinExistence type="predicted"/>
<evidence type="ECO:0000256" key="4">
    <source>
        <dbReference type="ARBA" id="ARBA00023254"/>
    </source>
</evidence>
<dbReference type="OMA" id="VCCNSCF"/>
<dbReference type="InParanoid" id="A0A7M7N6A6"/>